<reference evidence="5 6" key="1">
    <citation type="submission" date="2020-08" db="EMBL/GenBank/DDBJ databases">
        <title>Bridging the membrane lipid divide: bacteria of the FCB group superphylum have the potential to synthesize archaeal ether lipids.</title>
        <authorList>
            <person name="Villanueva L."/>
            <person name="Von Meijenfeldt F.A.B."/>
            <person name="Westbye A.B."/>
            <person name="Yadav S."/>
            <person name="Hopmans E.C."/>
            <person name="Dutilh B.E."/>
            <person name="Sinninghe Damste J.S."/>
        </authorList>
    </citation>
    <scope>NUCLEOTIDE SEQUENCE [LARGE SCALE GENOMIC DNA]</scope>
    <source>
        <strain evidence="5">NIOZ-UU27</strain>
    </source>
</reference>
<dbReference type="AlphaFoldDB" id="A0A8J6N2C2"/>
<evidence type="ECO:0000256" key="1">
    <source>
        <dbReference type="ARBA" id="ARBA00023015"/>
    </source>
</evidence>
<dbReference type="EMBL" id="JACNJD010000283">
    <property type="protein sequence ID" value="MBC8178489.1"/>
    <property type="molecule type" value="Genomic_DNA"/>
</dbReference>
<dbReference type="Gene3D" id="1.10.10.10">
    <property type="entry name" value="Winged helix-like DNA-binding domain superfamily/Winged helix DNA-binding domain"/>
    <property type="match status" value="1"/>
</dbReference>
<proteinExistence type="predicted"/>
<gene>
    <name evidence="5" type="ORF">H8E19_13875</name>
</gene>
<dbReference type="Pfam" id="PF07729">
    <property type="entry name" value="FCD"/>
    <property type="match status" value="1"/>
</dbReference>
<accession>A0A8J6N2C2</accession>
<evidence type="ECO:0000313" key="6">
    <source>
        <dbReference type="Proteomes" id="UP000650524"/>
    </source>
</evidence>
<evidence type="ECO:0000259" key="4">
    <source>
        <dbReference type="PROSITE" id="PS50949"/>
    </source>
</evidence>
<dbReference type="InterPro" id="IPR036390">
    <property type="entry name" value="WH_DNA-bd_sf"/>
</dbReference>
<name>A0A8J6N2C2_9DELT</name>
<dbReference type="InterPro" id="IPR036388">
    <property type="entry name" value="WH-like_DNA-bd_sf"/>
</dbReference>
<keyword evidence="3" id="KW-0804">Transcription</keyword>
<evidence type="ECO:0000256" key="2">
    <source>
        <dbReference type="ARBA" id="ARBA00023125"/>
    </source>
</evidence>
<dbReference type="GO" id="GO:0003677">
    <property type="term" value="F:DNA binding"/>
    <property type="evidence" value="ECO:0007669"/>
    <property type="project" value="UniProtKB-KW"/>
</dbReference>
<keyword evidence="2" id="KW-0238">DNA-binding</keyword>
<dbReference type="SMART" id="SM00345">
    <property type="entry name" value="HTH_GNTR"/>
    <property type="match status" value="1"/>
</dbReference>
<comment type="caution">
    <text evidence="5">The sequence shown here is derived from an EMBL/GenBank/DDBJ whole genome shotgun (WGS) entry which is preliminary data.</text>
</comment>
<dbReference type="InterPro" id="IPR000524">
    <property type="entry name" value="Tscrpt_reg_HTH_GntR"/>
</dbReference>
<dbReference type="PROSITE" id="PS50949">
    <property type="entry name" value="HTH_GNTR"/>
    <property type="match status" value="1"/>
</dbReference>
<dbReference type="Proteomes" id="UP000650524">
    <property type="component" value="Unassembled WGS sequence"/>
</dbReference>
<dbReference type="Gene3D" id="1.20.120.530">
    <property type="entry name" value="GntR ligand-binding domain-like"/>
    <property type="match status" value="1"/>
</dbReference>
<sequence length="247" mass="28400">MLHVACYSSAKRFADVEPATRGREMKAPRIQLPTTLKDLIYDNIKMLFNSGQIHPDEIYSAKYFAEMLGVSRTPVREALLQLASEGFMVAVKGRGFKTKTFSEKEISDFFETRKMIEGYVIERLVYELTKSDFSQLGIHLKTMRKTAKKESAQDFIEADKCFHMALIKRYGNHLLESIVENIRSLISIFGSKALSYEGRYQEVVNEHEMVLKALYDKEKDKAVAAMNYHLDTTERYLLEVPATATKR</sequence>
<dbReference type="PANTHER" id="PTHR43537:SF24">
    <property type="entry name" value="GLUCONATE OPERON TRANSCRIPTIONAL REPRESSOR"/>
    <property type="match status" value="1"/>
</dbReference>
<dbReference type="SUPFAM" id="SSF48008">
    <property type="entry name" value="GntR ligand-binding domain-like"/>
    <property type="match status" value="1"/>
</dbReference>
<keyword evidence="1" id="KW-0805">Transcription regulation</keyword>
<dbReference type="PRINTS" id="PR00035">
    <property type="entry name" value="HTHGNTR"/>
</dbReference>
<feature type="domain" description="HTH gntR-type" evidence="4">
    <location>
        <begin position="34"/>
        <end position="101"/>
    </location>
</feature>
<dbReference type="GO" id="GO:0003700">
    <property type="term" value="F:DNA-binding transcription factor activity"/>
    <property type="evidence" value="ECO:0007669"/>
    <property type="project" value="InterPro"/>
</dbReference>
<dbReference type="PANTHER" id="PTHR43537">
    <property type="entry name" value="TRANSCRIPTIONAL REGULATOR, GNTR FAMILY"/>
    <property type="match status" value="1"/>
</dbReference>
<evidence type="ECO:0000256" key="3">
    <source>
        <dbReference type="ARBA" id="ARBA00023163"/>
    </source>
</evidence>
<dbReference type="InterPro" id="IPR008920">
    <property type="entry name" value="TF_FadR/GntR_C"/>
</dbReference>
<protein>
    <submittedName>
        <fullName evidence="5">GntR family transcriptional regulator</fullName>
    </submittedName>
</protein>
<evidence type="ECO:0000313" key="5">
    <source>
        <dbReference type="EMBL" id="MBC8178489.1"/>
    </source>
</evidence>
<dbReference type="Pfam" id="PF00392">
    <property type="entry name" value="GntR"/>
    <property type="match status" value="1"/>
</dbReference>
<dbReference type="SMART" id="SM00895">
    <property type="entry name" value="FCD"/>
    <property type="match status" value="1"/>
</dbReference>
<organism evidence="5 6">
    <name type="scientific">Candidatus Desulfacyla euxinica</name>
    <dbReference type="NCBI Taxonomy" id="2841693"/>
    <lineage>
        <taxon>Bacteria</taxon>
        <taxon>Deltaproteobacteria</taxon>
        <taxon>Candidatus Desulfacyla</taxon>
    </lineage>
</organism>
<dbReference type="SUPFAM" id="SSF46785">
    <property type="entry name" value="Winged helix' DNA-binding domain"/>
    <property type="match status" value="1"/>
</dbReference>
<dbReference type="InterPro" id="IPR011711">
    <property type="entry name" value="GntR_C"/>
</dbReference>